<evidence type="ECO:0000259" key="7">
    <source>
        <dbReference type="Pfam" id="PF16875"/>
    </source>
</evidence>
<evidence type="ECO:0000256" key="2">
    <source>
        <dbReference type="ARBA" id="ARBA00012755"/>
    </source>
</evidence>
<dbReference type="Proteomes" id="UP000184040">
    <property type="component" value="Unassembled WGS sequence"/>
</dbReference>
<feature type="region of interest" description="Disordered" evidence="5">
    <location>
        <begin position="177"/>
        <end position="205"/>
    </location>
</feature>
<keyword evidence="4" id="KW-0326">Glycosidase</keyword>
<sequence>MPQWRLDDGRQTLVMAAEGDALPAVIYFGTPLPRDEDLEELARAQAMDLGGGTLDVVAPISLCPEPGRGFGGHPGAMLRDSDGLPLTLAFEGARVEATDTAFRVTARNRGVGLRYSAVIEILPTGLVALRADLDADAPVICDWLAAPVLPGPQDAAPMIDIHGGWISEWRAVETPWQPGQRVRDGRQGRSGHEHPPHAVFPARGTTKTRGQALALHYAWSGGHRMVAEELPDGRRQLQMGHSPGAWQGAATRFSTGTLLAGLSTEGTGGTGVLFQRHIRDMGINWPDKSRPRPVHYNCWEAIYFDHSLDALKDIASAAADLGAERFVLDDGWFGQRVDDTTSLGDWWIDTRKYPDGLMPLIEHVHACGMAFGLWVEPEMVNENSDLYRLHPGWVLGPPDQPRGRQQLVLDLGRADVRDHLFDALHAILKDHPVDYLKWDHNRLLPIGDAAQTDGIYALLDRLRAAHPGVEIESCASGGGRIDAGILSRTHRVWLSDSNDALERVRIQHAASLLLPSAVTGSHVGPDPSHTSGRRLPMAFRAWVAAQRHMGFEMDPRSLPAEDAETLRGITKWYKDNRVWMHAGDILPLDCADPAVRAELQRAADGHRFVAFVAQTETSPQALPRPLRLAGLDPEARYRVRLVNPSDIPPQSRGPVALKDGPVTLSGAALMGMGLSLPWAWPATMWVIEGERL</sequence>
<evidence type="ECO:0000313" key="9">
    <source>
        <dbReference type="Proteomes" id="UP000184040"/>
    </source>
</evidence>
<dbReference type="EC" id="3.2.1.22" evidence="2"/>
<dbReference type="InterPro" id="IPR031704">
    <property type="entry name" value="Glyco_hydro_36_N"/>
</dbReference>
<dbReference type="GO" id="GO:0004557">
    <property type="term" value="F:alpha-galactosidase activity"/>
    <property type="evidence" value="ECO:0007669"/>
    <property type="project" value="UniProtKB-EC"/>
</dbReference>
<dbReference type="InterPro" id="IPR050985">
    <property type="entry name" value="Alpha-glycosidase_related"/>
</dbReference>
<dbReference type="Pfam" id="PF16874">
    <property type="entry name" value="Glyco_hydro_36C"/>
    <property type="match status" value="1"/>
</dbReference>
<evidence type="ECO:0000256" key="4">
    <source>
        <dbReference type="ARBA" id="ARBA00023295"/>
    </source>
</evidence>
<name>A0A1M6KUE5_9RHOB</name>
<dbReference type="GO" id="GO:0016052">
    <property type="term" value="P:carbohydrate catabolic process"/>
    <property type="evidence" value="ECO:0007669"/>
    <property type="project" value="InterPro"/>
</dbReference>
<dbReference type="Gene3D" id="3.20.20.70">
    <property type="entry name" value="Aldolase class I"/>
    <property type="match status" value="1"/>
</dbReference>
<dbReference type="SUPFAM" id="SSF51445">
    <property type="entry name" value="(Trans)glycosidases"/>
    <property type="match status" value="1"/>
</dbReference>
<evidence type="ECO:0000259" key="6">
    <source>
        <dbReference type="Pfam" id="PF16874"/>
    </source>
</evidence>
<dbReference type="PANTHER" id="PTHR43053:SF3">
    <property type="entry name" value="ALPHA-GALACTOSIDASE C-RELATED"/>
    <property type="match status" value="1"/>
</dbReference>
<dbReference type="Gene3D" id="2.70.98.60">
    <property type="entry name" value="alpha-galactosidase from lactobacil brevis"/>
    <property type="match status" value="1"/>
</dbReference>
<protein>
    <recommendedName>
        <fullName evidence="2">alpha-galactosidase</fullName>
        <ecNumber evidence="2">3.2.1.22</ecNumber>
    </recommendedName>
</protein>
<proteinExistence type="predicted"/>
<evidence type="ECO:0000256" key="3">
    <source>
        <dbReference type="ARBA" id="ARBA00022801"/>
    </source>
</evidence>
<dbReference type="Gene3D" id="2.60.40.1180">
    <property type="entry name" value="Golgi alpha-mannosidase II"/>
    <property type="match status" value="1"/>
</dbReference>
<dbReference type="InterPro" id="IPR017853">
    <property type="entry name" value="GH"/>
</dbReference>
<dbReference type="STRING" id="313368.SAMN04488012_11331"/>
<dbReference type="InterPro" id="IPR038417">
    <property type="entry name" value="Alpga-gal_N_sf"/>
</dbReference>
<dbReference type="InterPro" id="IPR002252">
    <property type="entry name" value="Glyco_hydro_36"/>
</dbReference>
<feature type="domain" description="Glycosyl hydrolase family 36 C-terminal" evidence="6">
    <location>
        <begin position="602"/>
        <end position="679"/>
    </location>
</feature>
<evidence type="ECO:0000313" key="8">
    <source>
        <dbReference type="EMBL" id="SHJ62618.1"/>
    </source>
</evidence>
<feature type="domain" description="Glycosyl hydrolase family 36 N-terminal" evidence="7">
    <location>
        <begin position="22"/>
        <end position="243"/>
    </location>
</feature>
<dbReference type="CDD" id="cd14791">
    <property type="entry name" value="GH36"/>
    <property type="match status" value="1"/>
</dbReference>
<dbReference type="InterPro" id="IPR013780">
    <property type="entry name" value="Glyco_hydro_b"/>
</dbReference>
<feature type="compositionally biased region" description="Basic and acidic residues" evidence="5">
    <location>
        <begin position="181"/>
        <end position="196"/>
    </location>
</feature>
<dbReference type="FunFam" id="3.20.20.70:FF:000118">
    <property type="entry name" value="Alpha-galactosidase"/>
    <property type="match status" value="1"/>
</dbReference>
<keyword evidence="9" id="KW-1185">Reference proteome</keyword>
<organism evidence="8 9">
    <name type="scientific">Palleronia salina</name>
    <dbReference type="NCBI Taxonomy" id="313368"/>
    <lineage>
        <taxon>Bacteria</taxon>
        <taxon>Pseudomonadati</taxon>
        <taxon>Pseudomonadota</taxon>
        <taxon>Alphaproteobacteria</taxon>
        <taxon>Rhodobacterales</taxon>
        <taxon>Roseobacteraceae</taxon>
        <taxon>Palleronia</taxon>
    </lineage>
</organism>
<evidence type="ECO:0000256" key="5">
    <source>
        <dbReference type="SAM" id="MobiDB-lite"/>
    </source>
</evidence>
<comment type="catalytic activity">
    <reaction evidence="1">
        <text>Hydrolysis of terminal, non-reducing alpha-D-galactose residues in alpha-D-galactosides, including galactose oligosaccharides, galactomannans and galactolipids.</text>
        <dbReference type="EC" id="3.2.1.22"/>
    </reaction>
</comment>
<dbReference type="Pfam" id="PF02065">
    <property type="entry name" value="Melibiase"/>
    <property type="match status" value="1"/>
</dbReference>
<dbReference type="EMBL" id="FQZA01000013">
    <property type="protein sequence ID" value="SHJ62618.1"/>
    <property type="molecule type" value="Genomic_DNA"/>
</dbReference>
<dbReference type="PANTHER" id="PTHR43053">
    <property type="entry name" value="GLYCOSIDASE FAMILY 31"/>
    <property type="match status" value="1"/>
</dbReference>
<dbReference type="Pfam" id="PF16875">
    <property type="entry name" value="Glyco_hydro_36N"/>
    <property type="match status" value="1"/>
</dbReference>
<dbReference type="InterPro" id="IPR013785">
    <property type="entry name" value="Aldolase_TIM"/>
</dbReference>
<reference evidence="8 9" key="1">
    <citation type="submission" date="2016-11" db="EMBL/GenBank/DDBJ databases">
        <authorList>
            <person name="Jaros S."/>
            <person name="Januszkiewicz K."/>
            <person name="Wedrychowicz H."/>
        </authorList>
    </citation>
    <scope>NUCLEOTIDE SEQUENCE [LARGE SCALE GENOMIC DNA]</scope>
    <source>
        <strain evidence="8 9">DSM 26892</strain>
    </source>
</reference>
<dbReference type="InterPro" id="IPR031705">
    <property type="entry name" value="Glyco_hydro_36_C"/>
</dbReference>
<accession>A0A1M6KUE5</accession>
<dbReference type="PRINTS" id="PR00743">
    <property type="entry name" value="GLHYDRLASE36"/>
</dbReference>
<evidence type="ECO:0000256" key="1">
    <source>
        <dbReference type="ARBA" id="ARBA00001255"/>
    </source>
</evidence>
<keyword evidence="3" id="KW-0378">Hydrolase</keyword>
<gene>
    <name evidence="8" type="ORF">SAMN04488012_11331</name>
</gene>
<dbReference type="RefSeq" id="WP_073129604.1">
    <property type="nucleotide sequence ID" value="NZ_FQZA01000013.1"/>
</dbReference>
<dbReference type="AlphaFoldDB" id="A0A1M6KUE5"/>